<keyword evidence="1" id="KW-0812">Transmembrane</keyword>
<comment type="caution">
    <text evidence="2">The sequence shown here is derived from an EMBL/GenBank/DDBJ whole genome shotgun (WGS) entry which is preliminary data.</text>
</comment>
<feature type="transmembrane region" description="Helical" evidence="1">
    <location>
        <begin position="6"/>
        <end position="24"/>
    </location>
</feature>
<dbReference type="Proteomes" id="UP000004393">
    <property type="component" value="Unassembled WGS sequence"/>
</dbReference>
<protein>
    <submittedName>
        <fullName evidence="2">Uncharacterized protein</fullName>
    </submittedName>
</protein>
<dbReference type="AlphaFoldDB" id="A0AA87K8Y4"/>
<keyword evidence="3" id="KW-1185">Reference proteome</keyword>
<reference evidence="2 3" key="1">
    <citation type="submission" date="2011-10" db="EMBL/GenBank/DDBJ databases">
        <title>The Genome Sequence of Enterococcus saccharolyticus 30_1.</title>
        <authorList>
            <consortium name="The Broad Institute Genome Sequencing Platform"/>
            <person name="Earl A."/>
            <person name="Ward D."/>
            <person name="Feldgarden M."/>
            <person name="Gevers D."/>
            <person name="Daigneault M."/>
            <person name="Strauss J."/>
            <person name="Allen-Vercoe E."/>
            <person name="Young S.K."/>
            <person name="Zeng Q."/>
            <person name="Gargeya S."/>
            <person name="Fitzgerald M."/>
            <person name="Haas B."/>
            <person name="Abouelleil A."/>
            <person name="Alvarado L."/>
            <person name="Arachchi H.M."/>
            <person name="Berlin A."/>
            <person name="Brown A."/>
            <person name="Chapman S.B."/>
            <person name="Chen Z."/>
            <person name="Dunbar C."/>
            <person name="Freedman E."/>
            <person name="Gearin G."/>
            <person name="Gellesch M."/>
            <person name="Goldberg J."/>
            <person name="Griggs A."/>
            <person name="Gujja S."/>
            <person name="Heiman D."/>
            <person name="Howarth C."/>
            <person name="Larson L."/>
            <person name="Lui A."/>
            <person name="MacDonald P.J.P."/>
            <person name="Montmayeur A."/>
            <person name="Murphy C."/>
            <person name="Neiman D."/>
            <person name="Pearson M."/>
            <person name="Priest M."/>
            <person name="Roberts A."/>
            <person name="Saif S."/>
            <person name="Shea T."/>
            <person name="Shenoy N."/>
            <person name="Sisk P."/>
            <person name="Stolte C."/>
            <person name="Sykes S."/>
            <person name="Wortman J."/>
            <person name="Nusbaum C."/>
            <person name="Birren B."/>
        </authorList>
    </citation>
    <scope>NUCLEOTIDE SEQUENCE [LARGE SCALE GENOMIC DNA]</scope>
    <source>
        <strain evidence="2 3">30_1</strain>
    </source>
</reference>
<name>A0AA87K8Y4_9ENTE</name>
<keyword evidence="1" id="KW-0472">Membrane</keyword>
<sequence>MLSYTIYFFAVWFIPLAIIIYGIYKKSKKFWLTGICLIPIFLIVMPVIAMFFGGDNM</sequence>
<organism evidence="2 3">
    <name type="scientific">Enterococcus saccharolyticus 30_1</name>
    <dbReference type="NCBI Taxonomy" id="742813"/>
    <lineage>
        <taxon>Bacteria</taxon>
        <taxon>Bacillati</taxon>
        <taxon>Bacillota</taxon>
        <taxon>Bacilli</taxon>
        <taxon>Lactobacillales</taxon>
        <taxon>Enterococcaceae</taxon>
        <taxon>Enterococcus</taxon>
    </lineage>
</organism>
<evidence type="ECO:0000313" key="2">
    <source>
        <dbReference type="EMBL" id="EHG30848.1"/>
    </source>
</evidence>
<evidence type="ECO:0000313" key="3">
    <source>
        <dbReference type="Proteomes" id="UP000004393"/>
    </source>
</evidence>
<evidence type="ECO:0000256" key="1">
    <source>
        <dbReference type="SAM" id="Phobius"/>
    </source>
</evidence>
<dbReference type="EMBL" id="ADLY01000010">
    <property type="protein sequence ID" value="EHG30848.1"/>
    <property type="molecule type" value="Genomic_DNA"/>
</dbReference>
<feature type="transmembrane region" description="Helical" evidence="1">
    <location>
        <begin position="31"/>
        <end position="52"/>
    </location>
</feature>
<proteinExistence type="predicted"/>
<keyword evidence="1" id="KW-1133">Transmembrane helix</keyword>
<gene>
    <name evidence="2" type="ORF">HMPREF9478_00517</name>
</gene>
<accession>A0AA87K8Y4</accession>